<evidence type="ECO:0000313" key="2">
    <source>
        <dbReference type="Proteomes" id="UP000222263"/>
    </source>
</evidence>
<protein>
    <submittedName>
        <fullName evidence="1">Uncharacterized protein</fullName>
    </submittedName>
</protein>
<sequence>MVASSCSGVLHFFCTTRHDQRIRTMTATAAERYETLKAEVQDLPLTDPRHIAYLNAFDNVVDTEREEGRKLEREEWASLYMSSYACSLEVAQENL</sequence>
<reference evidence="1 2" key="1">
    <citation type="submission" date="2017-06" db="EMBL/GenBank/DDBJ databases">
        <authorList>
            <person name="Evans A.S."/>
            <person name="Bidlack C."/>
            <person name="Christian S."/>
            <person name="Everett M."/>
            <person name="Kirby R."/>
            <person name="Kozick Z."/>
            <person name="O'Brien M.C."/>
            <person name="Sheridan S."/>
            <person name="Stamatos N."/>
            <person name="Pizzorno M."/>
            <person name="Stowe E."/>
            <person name="Krukonis G."/>
            <person name="Stoner T.H."/>
            <person name="Garlena R.A."/>
            <person name="Russell D.A."/>
            <person name="Pope W.H."/>
            <person name="Jacobs-Sera D."/>
            <person name="Hatfull G.F."/>
        </authorList>
    </citation>
    <scope>NUCLEOTIDE SEQUENCE [LARGE SCALE GENOMIC DNA]</scope>
</reference>
<accession>A0A286N4B4</accession>
<proteinExistence type="predicted"/>
<name>A0A286N4B4_9CAUD</name>
<organism evidence="1 2">
    <name type="scientific">Arthrobacter phage Tophat</name>
    <dbReference type="NCBI Taxonomy" id="2015838"/>
    <lineage>
        <taxon>Viruses</taxon>
        <taxon>Duplodnaviria</taxon>
        <taxon>Heunggongvirae</taxon>
        <taxon>Uroviricota</taxon>
        <taxon>Caudoviricetes</taxon>
        <taxon>Klausavirus</taxon>
        <taxon>Klausavirus princesstrina</taxon>
    </lineage>
</organism>
<evidence type="ECO:0000313" key="1">
    <source>
        <dbReference type="EMBL" id="ASX99221.1"/>
    </source>
</evidence>
<gene>
    <name evidence="1" type="primary">103</name>
    <name evidence="1" type="ORF">SEA_TOPHAT_103</name>
</gene>
<dbReference type="Proteomes" id="UP000222263">
    <property type="component" value="Segment"/>
</dbReference>
<dbReference type="EMBL" id="MF185725">
    <property type="protein sequence ID" value="ASX99221.1"/>
    <property type="molecule type" value="Genomic_DNA"/>
</dbReference>